<evidence type="ECO:0000313" key="2">
    <source>
        <dbReference type="EMBL" id="TRB33699.1"/>
    </source>
</evidence>
<evidence type="ECO:0000313" key="6">
    <source>
        <dbReference type="Proteomes" id="UP000318394"/>
    </source>
</evidence>
<dbReference type="Proteomes" id="UP000318394">
    <property type="component" value="Unassembled WGS sequence"/>
</dbReference>
<gene>
    <name evidence="3" type="ORF">FEA53_13625</name>
    <name evidence="2" type="ORF">FEB89_13575</name>
    <name evidence="4" type="ORF">NCTC10643_01539</name>
</gene>
<reference evidence="5 6" key="2">
    <citation type="journal article" date="2019" name="Vet. Microbiol.">
        <title>Genetic characterization of susceptible and multi-drug resistant Mannheimia haemolytica isolated from high-risk stocker calves prior to and after antimicrobial metaphylaxis.</title>
        <authorList>
            <person name="Snyder E.R."/>
            <person name="Alvarez-Narvaez S."/>
            <person name="Credille B.C."/>
        </authorList>
    </citation>
    <scope>NUCLEOTIDE SEQUENCE [LARGE SCALE GENOMIC DNA]</scope>
    <source>
        <strain evidence="3 5">UGA-R5-128-1</strain>
        <strain evidence="2 6">UGA-R7-163-1</strain>
    </source>
</reference>
<feature type="transmembrane region" description="Helical" evidence="1">
    <location>
        <begin position="85"/>
        <end position="104"/>
    </location>
</feature>
<keyword evidence="1" id="KW-0472">Membrane</keyword>
<dbReference type="Proteomes" id="UP000271188">
    <property type="component" value="Chromosome"/>
</dbReference>
<feature type="transmembrane region" description="Helical" evidence="1">
    <location>
        <begin position="55"/>
        <end position="73"/>
    </location>
</feature>
<evidence type="ECO:0000256" key="1">
    <source>
        <dbReference type="SAM" id="Phobius"/>
    </source>
</evidence>
<evidence type="ECO:0000313" key="5">
    <source>
        <dbReference type="Proteomes" id="UP000315164"/>
    </source>
</evidence>
<keyword evidence="1" id="KW-1133">Transmembrane helix</keyword>
<dbReference type="OrthoDB" id="5690255at2"/>
<dbReference type="EMBL" id="VAJI01000068">
    <property type="protein sequence ID" value="TRB33699.1"/>
    <property type="molecule type" value="Genomic_DNA"/>
</dbReference>
<sequence>MKSDTTKPKMTRVITVLKITLMIIGIILLLLVVGWLAMTYFPSTNFQAWFYETRYAWLGWRFVLYVAIWLLMVQLNRKGQMPLKARLMILSVIPIIEGLNLLYLL</sequence>
<protein>
    <submittedName>
        <fullName evidence="3">Hemophilus-specific protein</fullName>
    </submittedName>
</protein>
<accession>A0A249A239</accession>
<proteinExistence type="predicted"/>
<dbReference type="RefSeq" id="WP_012340821.1">
    <property type="nucleotide sequence ID" value="NZ_CP017504.1"/>
</dbReference>
<evidence type="ECO:0000313" key="3">
    <source>
        <dbReference type="EMBL" id="TRB71244.1"/>
    </source>
</evidence>
<name>A0A249A239_MANHA</name>
<dbReference type="GeneID" id="31487999"/>
<reference evidence="4" key="1">
    <citation type="submission" date="2018-12" db="EMBL/GenBank/DDBJ databases">
        <authorList>
            <consortium name="Pathogen Informatics"/>
        </authorList>
    </citation>
    <scope>NUCLEOTIDE SEQUENCE [LARGE SCALE GENOMIC DNA]</scope>
    <source>
        <strain evidence="4">NCTC10643</strain>
    </source>
</reference>
<keyword evidence="1" id="KW-0812">Transmembrane</keyword>
<feature type="transmembrane region" description="Helical" evidence="1">
    <location>
        <begin position="21"/>
        <end position="43"/>
    </location>
</feature>
<dbReference type="AlphaFoldDB" id="A0A249A239"/>
<organism evidence="3 5">
    <name type="scientific">Mannheimia haemolytica</name>
    <name type="common">Pasteurella haemolytica</name>
    <dbReference type="NCBI Taxonomy" id="75985"/>
    <lineage>
        <taxon>Bacteria</taxon>
        <taxon>Pseudomonadati</taxon>
        <taxon>Pseudomonadota</taxon>
        <taxon>Gammaproteobacteria</taxon>
        <taxon>Pasteurellales</taxon>
        <taxon>Pasteurellaceae</taxon>
        <taxon>Mannheimia</taxon>
    </lineage>
</organism>
<evidence type="ECO:0000313" key="4">
    <source>
        <dbReference type="EMBL" id="VEI77655.1"/>
    </source>
</evidence>
<keyword evidence="6" id="KW-1185">Reference proteome</keyword>
<dbReference type="EMBL" id="LR134495">
    <property type="protein sequence ID" value="VEI77655.1"/>
    <property type="molecule type" value="Genomic_DNA"/>
</dbReference>
<dbReference type="EMBL" id="VAJB01000066">
    <property type="protein sequence ID" value="TRB71244.1"/>
    <property type="molecule type" value="Genomic_DNA"/>
</dbReference>
<dbReference type="Proteomes" id="UP000315164">
    <property type="component" value="Unassembled WGS sequence"/>
</dbReference>